<proteinExistence type="predicted"/>
<sequence length="208" mass="23623">MRGEYIWFWKTCTLSRELPPRARRIRVKRPDGDVYSGTTSACAENTAGSAFEGEQVNYLRVRGEYGTPGVGATPDMELPPRARRILMHPDIARTDIGTTSACAENTRRNVARFSEARNYLRVRGEYRNALSSQHSHKELPPRARRIHKKQFGDHVVYGTTSACAENTICSNMMAFPFWNYLRVRGEYNKCACDAVAVVELPPRARRIP</sequence>
<name>A0A8B4H043_9CORY</name>
<dbReference type="EMBL" id="UARK01000001">
    <property type="protein sequence ID" value="SPW24155.1"/>
    <property type="molecule type" value="Genomic_DNA"/>
</dbReference>
<accession>A0A8B4H043</accession>
<reference evidence="1 2" key="1">
    <citation type="submission" date="2018-06" db="EMBL/GenBank/DDBJ databases">
        <authorList>
            <consortium name="Pathogen Informatics"/>
            <person name="Doyle S."/>
        </authorList>
    </citation>
    <scope>NUCLEOTIDE SEQUENCE [LARGE SCALE GENOMIC DNA]</scope>
    <source>
        <strain evidence="1 2">NCTC10254</strain>
    </source>
</reference>
<dbReference type="Proteomes" id="UP000249886">
    <property type="component" value="Unassembled WGS sequence"/>
</dbReference>
<organism evidence="1 2">
    <name type="scientific">Corynebacterium matruchotii</name>
    <dbReference type="NCBI Taxonomy" id="43768"/>
    <lineage>
        <taxon>Bacteria</taxon>
        <taxon>Bacillati</taxon>
        <taxon>Actinomycetota</taxon>
        <taxon>Actinomycetes</taxon>
        <taxon>Mycobacteriales</taxon>
        <taxon>Corynebacteriaceae</taxon>
        <taxon>Corynebacterium</taxon>
    </lineage>
</organism>
<dbReference type="AntiFam" id="ANF00057">
    <property type="entry name" value="Translation of E. coli type CRISPR repeat"/>
</dbReference>
<evidence type="ECO:0000313" key="2">
    <source>
        <dbReference type="Proteomes" id="UP000249886"/>
    </source>
</evidence>
<protein>
    <submittedName>
        <fullName evidence="1">Uncharacterized protein</fullName>
    </submittedName>
</protein>
<gene>
    <name evidence="1" type="ORF">NCTC10254_00521</name>
</gene>
<comment type="caution">
    <text evidence="1">The sequence shown here is derived from an EMBL/GenBank/DDBJ whole genome shotgun (WGS) entry which is preliminary data.</text>
</comment>
<evidence type="ECO:0000313" key="1">
    <source>
        <dbReference type="EMBL" id="SPW24155.1"/>
    </source>
</evidence>
<dbReference type="AlphaFoldDB" id="A0A8B4H043"/>